<feature type="compositionally biased region" description="Gly residues" evidence="1">
    <location>
        <begin position="360"/>
        <end position="370"/>
    </location>
</feature>
<feature type="region of interest" description="Disordered" evidence="1">
    <location>
        <begin position="360"/>
        <end position="381"/>
    </location>
</feature>
<feature type="region of interest" description="Disordered" evidence="1">
    <location>
        <begin position="74"/>
        <end position="119"/>
    </location>
</feature>
<proteinExistence type="predicted"/>
<gene>
    <name evidence="2" type="ORF">DI609_06545</name>
</gene>
<evidence type="ECO:0000313" key="2">
    <source>
        <dbReference type="EMBL" id="PZP00324.1"/>
    </source>
</evidence>
<accession>A0A2W5B3H3</accession>
<name>A0A2W5B3H3_9CORY</name>
<sequence>MRFLCGTVRHCSGHTLTLNLESTALNFALPFDLNDSAGKVFLLLGFSARTVRLEDMTSRKPNWFERLFGQPAVASGADSTPVQQPDAAAFPDAASPNGEADASPAAPQDVTPQDPTEVPVSQMRDADFYAAMRVRLAPVKKELGVAPKGSFQFDKDSPVRPYADDLIVRLCLDRPGGIRALTERDLDDRGLVEHLYRMGYRNLWQDLIESDLRFREVRSDSGVLPHDGDQDPEMVWSIESSSYYAGSAPLFLEELFARYRPDVDLSSGIIFASPHRHLTLAREVTNGNDLMGSIGLMATMAAEQYSSKPGQISPRLHLLHMGEVTTFTDVVWRDKDRQVEIQVKPTPYLMGRISDGLDGDGGFGFDGPGGPSAPGPGGPGL</sequence>
<feature type="compositionally biased region" description="Low complexity" evidence="1">
    <location>
        <begin position="83"/>
        <end position="94"/>
    </location>
</feature>
<comment type="caution">
    <text evidence="2">The sequence shown here is derived from an EMBL/GenBank/DDBJ whole genome shotgun (WGS) entry which is preliminary data.</text>
</comment>
<organism evidence="2 3">
    <name type="scientific">Corynebacterium urealyticum</name>
    <dbReference type="NCBI Taxonomy" id="43771"/>
    <lineage>
        <taxon>Bacteria</taxon>
        <taxon>Bacillati</taxon>
        <taxon>Actinomycetota</taxon>
        <taxon>Actinomycetes</taxon>
        <taxon>Mycobacteriales</taxon>
        <taxon>Corynebacteriaceae</taxon>
        <taxon>Corynebacterium</taxon>
    </lineage>
</organism>
<evidence type="ECO:0000313" key="3">
    <source>
        <dbReference type="Proteomes" id="UP000249451"/>
    </source>
</evidence>
<dbReference type="Proteomes" id="UP000249451">
    <property type="component" value="Unassembled WGS sequence"/>
</dbReference>
<dbReference type="AlphaFoldDB" id="A0A2W5B3H3"/>
<reference evidence="2 3" key="1">
    <citation type="submission" date="2017-11" db="EMBL/GenBank/DDBJ databases">
        <title>Infants hospitalized years apart are colonized by the same room-sourced microbial strains.</title>
        <authorList>
            <person name="Brooks B."/>
            <person name="Olm M.R."/>
            <person name="Firek B.A."/>
            <person name="Baker R."/>
            <person name="Thomas B.C."/>
            <person name="Morowitz M.J."/>
            <person name="Banfield J.F."/>
        </authorList>
    </citation>
    <scope>NUCLEOTIDE SEQUENCE [LARGE SCALE GENOMIC DNA]</scope>
    <source>
        <strain evidence="2">S2_012_000_R3_87</strain>
    </source>
</reference>
<dbReference type="EMBL" id="QFNY01000137">
    <property type="protein sequence ID" value="PZP00324.1"/>
    <property type="molecule type" value="Genomic_DNA"/>
</dbReference>
<evidence type="ECO:0000256" key="1">
    <source>
        <dbReference type="SAM" id="MobiDB-lite"/>
    </source>
</evidence>
<feature type="compositionally biased region" description="Pro residues" evidence="1">
    <location>
        <begin position="371"/>
        <end position="381"/>
    </location>
</feature>
<protein>
    <submittedName>
        <fullName evidence="2">Uncharacterized protein</fullName>
    </submittedName>
</protein>